<evidence type="ECO:0000313" key="3">
    <source>
        <dbReference type="Proteomes" id="UP001596405"/>
    </source>
</evidence>
<dbReference type="Pfam" id="PF17288">
    <property type="entry name" value="Terminase_3C"/>
    <property type="match status" value="1"/>
</dbReference>
<keyword evidence="3" id="KW-1185">Reference proteome</keyword>
<dbReference type="Gene3D" id="3.30.420.280">
    <property type="match status" value="1"/>
</dbReference>
<gene>
    <name evidence="2" type="ORF">ACFQHR_10475</name>
</gene>
<accession>A0ABW2DNV3</accession>
<sequence length="508" mass="57914">MTKTLQESPPRVSPAQAAAELLARRQARTNMQAFVLYTKPDYVVKPFNHELCKKLDAFARGEIKKLIVTMPPQHGKSELTTRRFPAYLLGRNPKLKIAICSYSATVAEKFNRDIQRIIDNDSYHKIFPDTVLNESNVVSSAQGSFLRNSEIFETVGHGGFVKTVGVGGSLTSTPVDIGIIDDPLKDRKEAKSITVRESVWDWYTDVFETRLHNDSQQLIIMTRWDPSDLVGKVLKRDKDWQIVNFEGIKTGPKTDYDQREVGEALFPEKHSLERLLAIKESNPITFNSLYQQDPKPSLEALVYPNWRQIQAMPDLQPTYGMDFGFTNDPSTLVEVMKQNLKIFTKEVFYEKGLTNNAIKKRTLNYFLSTGRNLKSLIVGDSAEPKTIADLQAETICRVEPNDKRDFPNLTAYIFKTHEGEFYKLAGLNIVGAHKPPGSINAGVEYLNEHEVYVEVNSANLWQERNSYEYIMMNGVSTNEIYDRNNHALDPIRYVVNTVYSNNKPNNNW</sequence>
<name>A0ABW2DNV3_9BACT</name>
<dbReference type="InterPro" id="IPR052380">
    <property type="entry name" value="Viral_DNA_packaging_terminase"/>
</dbReference>
<organism evidence="2 3">
    <name type="scientific">Rufibacter roseus</name>
    <dbReference type="NCBI Taxonomy" id="1567108"/>
    <lineage>
        <taxon>Bacteria</taxon>
        <taxon>Pseudomonadati</taxon>
        <taxon>Bacteroidota</taxon>
        <taxon>Cytophagia</taxon>
        <taxon>Cytophagales</taxon>
        <taxon>Hymenobacteraceae</taxon>
        <taxon>Rufibacter</taxon>
    </lineage>
</organism>
<evidence type="ECO:0000313" key="2">
    <source>
        <dbReference type="EMBL" id="MFC6998051.1"/>
    </source>
</evidence>
<dbReference type="InterPro" id="IPR035413">
    <property type="entry name" value="Terminase_L_C"/>
</dbReference>
<evidence type="ECO:0000259" key="1">
    <source>
        <dbReference type="Pfam" id="PF17288"/>
    </source>
</evidence>
<dbReference type="Pfam" id="PF03237">
    <property type="entry name" value="Terminase_6N"/>
    <property type="match status" value="1"/>
</dbReference>
<dbReference type="Proteomes" id="UP001596405">
    <property type="component" value="Unassembled WGS sequence"/>
</dbReference>
<comment type="caution">
    <text evidence="2">The sequence shown here is derived from an EMBL/GenBank/DDBJ whole genome shotgun (WGS) entry which is preliminary data.</text>
</comment>
<protein>
    <submittedName>
        <fullName evidence="2">Terminase large subunit</fullName>
    </submittedName>
</protein>
<reference evidence="3" key="1">
    <citation type="journal article" date="2019" name="Int. J. Syst. Evol. Microbiol.">
        <title>The Global Catalogue of Microorganisms (GCM) 10K type strain sequencing project: providing services to taxonomists for standard genome sequencing and annotation.</title>
        <authorList>
            <consortium name="The Broad Institute Genomics Platform"/>
            <consortium name="The Broad Institute Genome Sequencing Center for Infectious Disease"/>
            <person name="Wu L."/>
            <person name="Ma J."/>
        </authorList>
    </citation>
    <scope>NUCLEOTIDE SEQUENCE [LARGE SCALE GENOMIC DNA]</scope>
    <source>
        <strain evidence="3">CGMCC 4.7393</strain>
    </source>
</reference>
<dbReference type="EMBL" id="JBHSYQ010000004">
    <property type="protein sequence ID" value="MFC6998051.1"/>
    <property type="molecule type" value="Genomic_DNA"/>
</dbReference>
<dbReference type="PANTHER" id="PTHR39184:SF1">
    <property type="entry name" value="PBSX PHAGE TERMINASE LARGE SUBUNIT"/>
    <property type="match status" value="1"/>
</dbReference>
<dbReference type="PANTHER" id="PTHR39184">
    <property type="match status" value="1"/>
</dbReference>
<proteinExistence type="predicted"/>
<feature type="domain" description="Phage terminase large subunit C-terminal" evidence="1">
    <location>
        <begin position="322"/>
        <end position="496"/>
    </location>
</feature>